<feature type="transmembrane region" description="Helical" evidence="5">
    <location>
        <begin position="388"/>
        <end position="407"/>
    </location>
</feature>
<keyword evidence="8" id="KW-1185">Reference proteome</keyword>
<dbReference type="PROSITE" id="PS00211">
    <property type="entry name" value="ABC_TRANSPORTER_1"/>
    <property type="match status" value="1"/>
</dbReference>
<keyword evidence="3" id="KW-0547">Nucleotide-binding</keyword>
<evidence type="ECO:0000256" key="3">
    <source>
        <dbReference type="ARBA" id="ARBA00022741"/>
    </source>
</evidence>
<dbReference type="SMART" id="SM00382">
    <property type="entry name" value="AAA"/>
    <property type="match status" value="1"/>
</dbReference>
<keyword evidence="5" id="KW-1133">Transmembrane helix</keyword>
<dbReference type="RefSeq" id="WP_069117516.1">
    <property type="nucleotide sequence ID" value="NZ_CP017015.1"/>
</dbReference>
<feature type="transmembrane region" description="Helical" evidence="5">
    <location>
        <begin position="344"/>
        <end position="368"/>
    </location>
</feature>
<feature type="transmembrane region" description="Helical" evidence="5">
    <location>
        <begin position="560"/>
        <end position="582"/>
    </location>
</feature>
<sequence>MKNNVAISVKNLTKRFKTGYGIENINFDVIYGKAFGYLGPNGSGKTTTIRVLLGFVRADKGQSTVLIDNIQNPDTSIKSLVSLDSWVDAKKIQRKLGYVPGEIALPESMLGIDLIRQVYNLRNQDNWDYVEELIHYWELDASVKIKKMSKGMKQKISLILAWMHKPDIFILDEPSTGLDPLMQDKFVKLVQKTKDEGKAIILSSHIFSEIEATCDYVAVIKKGVVISTIELKDIFYNSNKTYEIEFKKEYDFNETKLNKYNLVIQSKNKVFLSITNEQTNELIQALGDFDVSFMKEKPLKLQEYFMEHYENGQIQTENLKKQHKPGLKIGSTFELVRATARKYLILWAVMTAVALLIPILNITTLNNIGEDVDYRYTLLPVLEAPLGSPYLFLVLFIVFSGNSLFASEVEKGTLSNLLMSNQSRKKIFSIKIATYYGYITISVLVLYILTFSMVSASSKIVSINYKIFNLSFLGFYLLLIAIASICLITSCYFNKWVFSFSLSGALILTFYILAIITSLNSDPNKLQAIKSLNINSLFSFEEYLDPAKFGLSFEEAEKKFLIGCGVLFVIAASLTTGSYFIFIKKDLPL</sequence>
<keyword evidence="4 7" id="KW-0067">ATP-binding</keyword>
<dbReference type="GO" id="GO:0005886">
    <property type="term" value="C:plasma membrane"/>
    <property type="evidence" value="ECO:0007669"/>
    <property type="project" value="UniProtKB-SubCell"/>
</dbReference>
<keyword evidence="2" id="KW-0813">Transport</keyword>
<dbReference type="Proteomes" id="UP000094378">
    <property type="component" value="Chromosome"/>
</dbReference>
<feature type="domain" description="ABC transporter" evidence="6">
    <location>
        <begin position="7"/>
        <end position="247"/>
    </location>
</feature>
<accession>A0A1B3SMB8</accession>
<dbReference type="EMBL" id="CP017015">
    <property type="protein sequence ID" value="AOG61075.1"/>
    <property type="molecule type" value="Genomic_DNA"/>
</dbReference>
<dbReference type="SUPFAM" id="SSF52540">
    <property type="entry name" value="P-loop containing nucleoside triphosphate hydrolases"/>
    <property type="match status" value="1"/>
</dbReference>
<organism evidence="7 8">
    <name type="scientific">Spiroplasma helicoides</name>
    <dbReference type="NCBI Taxonomy" id="216938"/>
    <lineage>
        <taxon>Bacteria</taxon>
        <taxon>Bacillati</taxon>
        <taxon>Mycoplasmatota</taxon>
        <taxon>Mollicutes</taxon>
        <taxon>Entomoplasmatales</taxon>
        <taxon>Spiroplasmataceae</taxon>
        <taxon>Spiroplasma</taxon>
    </lineage>
</organism>
<dbReference type="STRING" id="216938.SHELI_v1c11280"/>
<keyword evidence="5" id="KW-0472">Membrane</keyword>
<dbReference type="PATRIC" id="fig|216938.3.peg.1147"/>
<evidence type="ECO:0000256" key="4">
    <source>
        <dbReference type="ARBA" id="ARBA00022840"/>
    </source>
</evidence>
<evidence type="ECO:0000256" key="5">
    <source>
        <dbReference type="SAM" id="Phobius"/>
    </source>
</evidence>
<reference evidence="7 8" key="1">
    <citation type="submission" date="2016-08" db="EMBL/GenBank/DDBJ databases">
        <title>Complete genome sequence of Spiroplasma helicoides TABS-2 (DSM 22551).</title>
        <authorList>
            <person name="Shen W.-Y."/>
            <person name="Lo W.-S."/>
            <person name="Lai Y.-C."/>
            <person name="Kuo C.-H."/>
        </authorList>
    </citation>
    <scope>NUCLEOTIDE SEQUENCE [LARGE SCALE GENOMIC DNA]</scope>
    <source>
        <strain evidence="7 8">TABS-2</strain>
    </source>
</reference>
<dbReference type="CDD" id="cd03230">
    <property type="entry name" value="ABC_DR_subfamily_A"/>
    <property type="match status" value="1"/>
</dbReference>
<dbReference type="GO" id="GO:0005524">
    <property type="term" value="F:ATP binding"/>
    <property type="evidence" value="ECO:0007669"/>
    <property type="project" value="UniProtKB-KW"/>
</dbReference>
<name>A0A1B3SMB8_9MOLU</name>
<feature type="transmembrane region" description="Helical" evidence="5">
    <location>
        <begin position="428"/>
        <end position="450"/>
    </location>
</feature>
<proteinExistence type="inferred from homology"/>
<comment type="similarity">
    <text evidence="1">Belongs to the ABC transporter superfamily.</text>
</comment>
<evidence type="ECO:0000256" key="1">
    <source>
        <dbReference type="ARBA" id="ARBA00005417"/>
    </source>
</evidence>
<dbReference type="InterPro" id="IPR050763">
    <property type="entry name" value="ABC_transporter_ATP-binding"/>
</dbReference>
<dbReference type="PANTHER" id="PTHR42711">
    <property type="entry name" value="ABC TRANSPORTER ATP-BINDING PROTEIN"/>
    <property type="match status" value="1"/>
</dbReference>
<dbReference type="KEGG" id="shj:SHELI_v1c11280"/>
<protein>
    <submittedName>
        <fullName evidence="7">ABC transporter ATP-binding protein</fullName>
    </submittedName>
</protein>
<dbReference type="PANTHER" id="PTHR42711:SF5">
    <property type="entry name" value="ABC TRANSPORTER ATP-BINDING PROTEIN NATA"/>
    <property type="match status" value="1"/>
</dbReference>
<dbReference type="Pfam" id="PF12679">
    <property type="entry name" value="ABC2_membrane_2"/>
    <property type="match status" value="1"/>
</dbReference>
<dbReference type="GO" id="GO:0140359">
    <property type="term" value="F:ABC-type transporter activity"/>
    <property type="evidence" value="ECO:0007669"/>
    <property type="project" value="InterPro"/>
</dbReference>
<feature type="transmembrane region" description="Helical" evidence="5">
    <location>
        <begin position="496"/>
        <end position="516"/>
    </location>
</feature>
<dbReference type="OrthoDB" id="9778547at2"/>
<dbReference type="Gene3D" id="3.40.50.300">
    <property type="entry name" value="P-loop containing nucleotide triphosphate hydrolases"/>
    <property type="match status" value="1"/>
</dbReference>
<evidence type="ECO:0000313" key="7">
    <source>
        <dbReference type="EMBL" id="AOG61075.1"/>
    </source>
</evidence>
<dbReference type="AlphaFoldDB" id="A0A1B3SMB8"/>
<dbReference type="GO" id="GO:0016887">
    <property type="term" value="F:ATP hydrolysis activity"/>
    <property type="evidence" value="ECO:0007669"/>
    <property type="project" value="InterPro"/>
</dbReference>
<dbReference type="PROSITE" id="PS50893">
    <property type="entry name" value="ABC_TRANSPORTER_2"/>
    <property type="match status" value="1"/>
</dbReference>
<dbReference type="InterPro" id="IPR003439">
    <property type="entry name" value="ABC_transporter-like_ATP-bd"/>
</dbReference>
<keyword evidence="5" id="KW-0812">Transmembrane</keyword>
<dbReference type="Pfam" id="PF00005">
    <property type="entry name" value="ABC_tran"/>
    <property type="match status" value="1"/>
</dbReference>
<dbReference type="InterPro" id="IPR003593">
    <property type="entry name" value="AAA+_ATPase"/>
</dbReference>
<evidence type="ECO:0000256" key="2">
    <source>
        <dbReference type="ARBA" id="ARBA00022448"/>
    </source>
</evidence>
<dbReference type="InterPro" id="IPR027417">
    <property type="entry name" value="P-loop_NTPase"/>
</dbReference>
<feature type="transmembrane region" description="Helical" evidence="5">
    <location>
        <begin position="470"/>
        <end position="489"/>
    </location>
</feature>
<evidence type="ECO:0000259" key="6">
    <source>
        <dbReference type="PROSITE" id="PS50893"/>
    </source>
</evidence>
<evidence type="ECO:0000313" key="8">
    <source>
        <dbReference type="Proteomes" id="UP000094378"/>
    </source>
</evidence>
<dbReference type="InterPro" id="IPR017871">
    <property type="entry name" value="ABC_transporter-like_CS"/>
</dbReference>
<gene>
    <name evidence="7" type="ORF">SHELI_v1c11280</name>
</gene>